<dbReference type="GO" id="GO:0008168">
    <property type="term" value="F:methyltransferase activity"/>
    <property type="evidence" value="ECO:0007669"/>
    <property type="project" value="UniProtKB-KW"/>
</dbReference>
<dbReference type="RefSeq" id="WP_307393166.1">
    <property type="nucleotide sequence ID" value="NZ_BAAADK010000011.1"/>
</dbReference>
<dbReference type="PANTHER" id="PTHR43460:SF1">
    <property type="entry name" value="METHYLTRANSFERASE TYPE 11 DOMAIN-CONTAINING PROTEIN"/>
    <property type="match status" value="1"/>
</dbReference>
<dbReference type="GO" id="GO:0032259">
    <property type="term" value="P:methylation"/>
    <property type="evidence" value="ECO:0007669"/>
    <property type="project" value="UniProtKB-KW"/>
</dbReference>
<dbReference type="InterPro" id="IPR052939">
    <property type="entry name" value="23S_rRNA_MeTrnsfrase_RlmA"/>
</dbReference>
<accession>A0ABT9VXL0</accession>
<dbReference type="Proteomes" id="UP001235840">
    <property type="component" value="Unassembled WGS sequence"/>
</dbReference>
<name>A0ABT9VXL0_9BACI</name>
<keyword evidence="2" id="KW-0489">Methyltransferase</keyword>
<reference evidence="2 3" key="1">
    <citation type="submission" date="2023-07" db="EMBL/GenBank/DDBJ databases">
        <title>Genomic Encyclopedia of Type Strains, Phase IV (KMG-IV): sequencing the most valuable type-strain genomes for metagenomic binning, comparative biology and taxonomic classification.</title>
        <authorList>
            <person name="Goeker M."/>
        </authorList>
    </citation>
    <scope>NUCLEOTIDE SEQUENCE [LARGE SCALE GENOMIC DNA]</scope>
    <source>
        <strain evidence="2 3">DSM 12751</strain>
    </source>
</reference>
<dbReference type="Gene3D" id="3.40.50.150">
    <property type="entry name" value="Vaccinia Virus protein VP39"/>
    <property type="match status" value="1"/>
</dbReference>
<dbReference type="Pfam" id="PF08241">
    <property type="entry name" value="Methyltransf_11"/>
    <property type="match status" value="1"/>
</dbReference>
<dbReference type="PANTHER" id="PTHR43460">
    <property type="entry name" value="METHYLTRANSFERASE"/>
    <property type="match status" value="1"/>
</dbReference>
<dbReference type="SUPFAM" id="SSF53335">
    <property type="entry name" value="S-adenosyl-L-methionine-dependent methyltransferases"/>
    <property type="match status" value="1"/>
</dbReference>
<proteinExistence type="predicted"/>
<dbReference type="InterPro" id="IPR029063">
    <property type="entry name" value="SAM-dependent_MTases_sf"/>
</dbReference>
<evidence type="ECO:0000313" key="3">
    <source>
        <dbReference type="Proteomes" id="UP001235840"/>
    </source>
</evidence>
<sequence length="253" mass="29755">MNKNKLKEQWLSEEKKSFEGWDFSYITKRVIGEPLPWDYDKIVRQYLIKDFILLDMGTGGGEYLLTLNHPYSNTYVTEAYPPNYDLCKRKLSPLGIRVRQVVDDANLPFENSMFDIIINRHESFDIHEINRILKPNGLFITQQVGGQNNKELAEYLLGSFEEITNSDFALDRTIEWIRGIKFKVLFSNEYFPRLKFIDVGALVYLAKIIEWEFPSFSVEHCFEQLCKLQSTIDRQGFIETKEHRFMIVAQKAV</sequence>
<comment type="caution">
    <text evidence="2">The sequence shown here is derived from an EMBL/GenBank/DDBJ whole genome shotgun (WGS) entry which is preliminary data.</text>
</comment>
<gene>
    <name evidence="2" type="ORF">J2S11_001630</name>
</gene>
<keyword evidence="3" id="KW-1185">Reference proteome</keyword>
<dbReference type="EMBL" id="JAUSTY010000005">
    <property type="protein sequence ID" value="MDQ0165729.1"/>
    <property type="molecule type" value="Genomic_DNA"/>
</dbReference>
<feature type="domain" description="Methyltransferase type 11" evidence="1">
    <location>
        <begin position="54"/>
        <end position="140"/>
    </location>
</feature>
<keyword evidence="2" id="KW-0808">Transferase</keyword>
<evidence type="ECO:0000259" key="1">
    <source>
        <dbReference type="Pfam" id="PF08241"/>
    </source>
</evidence>
<evidence type="ECO:0000313" key="2">
    <source>
        <dbReference type="EMBL" id="MDQ0165729.1"/>
    </source>
</evidence>
<dbReference type="InterPro" id="IPR013216">
    <property type="entry name" value="Methyltransf_11"/>
</dbReference>
<protein>
    <submittedName>
        <fullName evidence="2">SAM-dependent methyltransferase</fullName>
    </submittedName>
</protein>
<organism evidence="2 3">
    <name type="scientific">Caldalkalibacillus horti</name>
    <dbReference type="NCBI Taxonomy" id="77523"/>
    <lineage>
        <taxon>Bacteria</taxon>
        <taxon>Bacillati</taxon>
        <taxon>Bacillota</taxon>
        <taxon>Bacilli</taxon>
        <taxon>Bacillales</taxon>
        <taxon>Bacillaceae</taxon>
        <taxon>Caldalkalibacillus</taxon>
    </lineage>
</organism>